<organism evidence="1 2">
    <name type="scientific">Epidermidibacterium keratini</name>
    <dbReference type="NCBI Taxonomy" id="1891644"/>
    <lineage>
        <taxon>Bacteria</taxon>
        <taxon>Bacillati</taxon>
        <taxon>Actinomycetota</taxon>
        <taxon>Actinomycetes</taxon>
        <taxon>Sporichthyales</taxon>
        <taxon>Sporichthyaceae</taxon>
        <taxon>Epidermidibacterium</taxon>
    </lineage>
</organism>
<dbReference type="EMBL" id="CP047156">
    <property type="protein sequence ID" value="QHB99561.1"/>
    <property type="molecule type" value="Genomic_DNA"/>
</dbReference>
<sequence>MFGSGQVLVKGVVDRVFDVLDEVLGYWQGAVVQLDGVFDGGHGQVG</sequence>
<keyword evidence="2" id="KW-1185">Reference proteome</keyword>
<dbReference type="KEGG" id="eke:EK0264_04185"/>
<gene>
    <name evidence="1" type="ORF">EK0264_04185</name>
</gene>
<dbReference type="AlphaFoldDB" id="A0A7L4YKG3"/>
<name>A0A7L4YKG3_9ACTN</name>
<dbReference type="RefSeq" id="WP_159543242.1">
    <property type="nucleotide sequence ID" value="NZ_CP047156.1"/>
</dbReference>
<evidence type="ECO:0000313" key="1">
    <source>
        <dbReference type="EMBL" id="QHB99561.1"/>
    </source>
</evidence>
<accession>A0A7L4YKG3</accession>
<dbReference type="Proteomes" id="UP000463857">
    <property type="component" value="Chromosome"/>
</dbReference>
<reference evidence="1 2" key="1">
    <citation type="journal article" date="2018" name="Int. J. Syst. Evol. Microbiol.">
        <title>Epidermidibacterium keratini gen. nov., sp. nov., a member of the family Sporichthyaceae, isolated from keratin epidermis.</title>
        <authorList>
            <person name="Lee D.G."/>
            <person name="Trujillo M.E."/>
            <person name="Kang S."/>
            <person name="Nam J.J."/>
            <person name="Kim Y.J."/>
        </authorList>
    </citation>
    <scope>NUCLEOTIDE SEQUENCE [LARGE SCALE GENOMIC DNA]</scope>
    <source>
        <strain evidence="1 2">EPI-7</strain>
    </source>
</reference>
<dbReference type="InParanoid" id="A0A7L4YKG3"/>
<proteinExistence type="predicted"/>
<protein>
    <submittedName>
        <fullName evidence="1">Uncharacterized protein</fullName>
    </submittedName>
</protein>
<evidence type="ECO:0000313" key="2">
    <source>
        <dbReference type="Proteomes" id="UP000463857"/>
    </source>
</evidence>